<keyword evidence="2 5" id="KW-0479">Metal-binding</keyword>
<accession>A0AAQ3KBW3</accession>
<evidence type="ECO:0000256" key="1">
    <source>
        <dbReference type="ARBA" id="ARBA00010617"/>
    </source>
</evidence>
<protein>
    <submittedName>
        <fullName evidence="6">Cytochrome P450</fullName>
    </submittedName>
</protein>
<evidence type="ECO:0000313" key="6">
    <source>
        <dbReference type="EMBL" id="WOL05707.1"/>
    </source>
</evidence>
<evidence type="ECO:0000313" key="7">
    <source>
        <dbReference type="Proteomes" id="UP001327560"/>
    </source>
</evidence>
<dbReference type="EMBL" id="CP136893">
    <property type="protein sequence ID" value="WOL05707.1"/>
    <property type="molecule type" value="Genomic_DNA"/>
</dbReference>
<evidence type="ECO:0000256" key="4">
    <source>
        <dbReference type="ARBA" id="ARBA00023004"/>
    </source>
</evidence>
<keyword evidence="7" id="KW-1185">Reference proteome</keyword>
<organism evidence="6 7">
    <name type="scientific">Canna indica</name>
    <name type="common">Indian-shot</name>
    <dbReference type="NCBI Taxonomy" id="4628"/>
    <lineage>
        <taxon>Eukaryota</taxon>
        <taxon>Viridiplantae</taxon>
        <taxon>Streptophyta</taxon>
        <taxon>Embryophyta</taxon>
        <taxon>Tracheophyta</taxon>
        <taxon>Spermatophyta</taxon>
        <taxon>Magnoliopsida</taxon>
        <taxon>Liliopsida</taxon>
        <taxon>Zingiberales</taxon>
        <taxon>Cannaceae</taxon>
        <taxon>Canna</taxon>
    </lineage>
</organism>
<dbReference type="CDD" id="cd11064">
    <property type="entry name" value="CYP86A"/>
    <property type="match status" value="1"/>
</dbReference>
<dbReference type="GO" id="GO:0016705">
    <property type="term" value="F:oxidoreductase activity, acting on paired donors, with incorporation or reduction of molecular oxygen"/>
    <property type="evidence" value="ECO:0007669"/>
    <property type="project" value="InterPro"/>
</dbReference>
<dbReference type="PANTHER" id="PTHR24296">
    <property type="entry name" value="CYTOCHROME P450"/>
    <property type="match status" value="1"/>
</dbReference>
<feature type="binding site" description="axial binding residue" evidence="5">
    <location>
        <position position="461"/>
    </location>
    <ligand>
        <name>heme</name>
        <dbReference type="ChEBI" id="CHEBI:30413"/>
    </ligand>
    <ligandPart>
        <name>Fe</name>
        <dbReference type="ChEBI" id="CHEBI:18248"/>
    </ligandPart>
</feature>
<evidence type="ECO:0000256" key="3">
    <source>
        <dbReference type="ARBA" id="ARBA00023002"/>
    </source>
</evidence>
<dbReference type="InterPro" id="IPR001128">
    <property type="entry name" value="Cyt_P450"/>
</dbReference>
<dbReference type="GO" id="GO:0020037">
    <property type="term" value="F:heme binding"/>
    <property type="evidence" value="ECO:0007669"/>
    <property type="project" value="InterPro"/>
</dbReference>
<dbReference type="Pfam" id="PF00067">
    <property type="entry name" value="p450"/>
    <property type="match status" value="1"/>
</dbReference>
<name>A0AAQ3KBW3_9LILI</name>
<dbReference type="PRINTS" id="PR00463">
    <property type="entry name" value="EP450I"/>
</dbReference>
<comment type="cofactor">
    <cofactor evidence="5">
        <name>heme</name>
        <dbReference type="ChEBI" id="CHEBI:30413"/>
    </cofactor>
</comment>
<evidence type="ECO:0000256" key="5">
    <source>
        <dbReference type="PIRSR" id="PIRSR602401-1"/>
    </source>
</evidence>
<sequence length="514" mass="58755">MDSISSSPFPLLLALPALLLMASLLYLLKQLLWRSPCTPKKKPNYAPIAATIFHQFWNLHRLLEFQTDLSRKYTTFRSLTPFRDYIFTVDPANVEYILKTNFANYAKGDVSYNIMSDLLGDGIFAVDGEKWSHQRKLASLQFSTKVSRDYSSVVFRSTAIKLASIISNAARSSQMIEIQGLLMKSTLDSIFKVGFGVELDTLSGSNEEGKIFSKAFDDSSAQVMQRYFDVFWKVKRFLCIGSEARMKTSIKLVDDFVYKLIDAKIEQESTQGNVSMEKEDILSRLIIERAKNPGELSYKYLRDIVLNFVIAGRDTTAGTLSWFIYVLCKHPHVQEKVSQEVNEATKIKDEVTIDAFVESLVEESLNKMQYLHASLTETLRLYPAVPLEVKHCFSDDTLPDGFNVKKGDLVSFQPYPMGRMKFLWGEDAEDFKPERWLNGDGVFVPESPFKFTAFQAGPRICLGKDFAYTQMKIFAATLVYFFKFKMWDEMKTVKQRTTLTLQIDGGLYLCAMER</sequence>
<dbReference type="Gene3D" id="1.10.630.10">
    <property type="entry name" value="Cytochrome P450"/>
    <property type="match status" value="1"/>
</dbReference>
<dbReference type="InterPro" id="IPR036396">
    <property type="entry name" value="Cyt_P450_sf"/>
</dbReference>
<dbReference type="InterPro" id="IPR002401">
    <property type="entry name" value="Cyt_P450_E_grp-I"/>
</dbReference>
<dbReference type="Proteomes" id="UP001327560">
    <property type="component" value="Chromosome 4"/>
</dbReference>
<proteinExistence type="inferred from homology"/>
<dbReference type="GO" id="GO:0005506">
    <property type="term" value="F:iron ion binding"/>
    <property type="evidence" value="ECO:0007669"/>
    <property type="project" value="InterPro"/>
</dbReference>
<reference evidence="6 7" key="1">
    <citation type="submission" date="2023-10" db="EMBL/GenBank/DDBJ databases">
        <title>Chromosome-scale genome assembly provides insights into flower coloration mechanisms of Canna indica.</title>
        <authorList>
            <person name="Li C."/>
        </authorList>
    </citation>
    <scope>NUCLEOTIDE SEQUENCE [LARGE SCALE GENOMIC DNA]</scope>
    <source>
        <tissue evidence="6">Flower</tissue>
    </source>
</reference>
<dbReference type="SUPFAM" id="SSF48264">
    <property type="entry name" value="Cytochrome P450"/>
    <property type="match status" value="1"/>
</dbReference>
<keyword evidence="3" id="KW-0560">Oxidoreductase</keyword>
<dbReference type="AlphaFoldDB" id="A0AAQ3KBW3"/>
<dbReference type="PRINTS" id="PR00385">
    <property type="entry name" value="P450"/>
</dbReference>
<comment type="similarity">
    <text evidence="1">Belongs to the cytochrome P450 family.</text>
</comment>
<dbReference type="GO" id="GO:0004497">
    <property type="term" value="F:monooxygenase activity"/>
    <property type="evidence" value="ECO:0007669"/>
    <property type="project" value="InterPro"/>
</dbReference>
<evidence type="ECO:0000256" key="2">
    <source>
        <dbReference type="ARBA" id="ARBA00022723"/>
    </source>
</evidence>
<gene>
    <name evidence="6" type="ORF">Cni_G14436</name>
</gene>
<keyword evidence="5" id="KW-0349">Heme</keyword>
<keyword evidence="4 5" id="KW-0408">Iron</keyword>